<dbReference type="InterPro" id="IPR020013">
    <property type="entry name" value="Flagellar_FlgE/F/G"/>
</dbReference>
<dbReference type="PANTHER" id="PTHR30435:SF18">
    <property type="entry name" value="FLAGELLAR BASAL-BODY ROD PROTEIN FLGF"/>
    <property type="match status" value="1"/>
</dbReference>
<keyword evidence="10" id="KW-0969">Cilium</keyword>
<name>A0ABX5KX57_9BURK</name>
<evidence type="ECO:0000259" key="8">
    <source>
        <dbReference type="Pfam" id="PF06429"/>
    </source>
</evidence>
<dbReference type="RefSeq" id="WP_112169887.1">
    <property type="nucleotide sequence ID" value="NZ_CAJZAT010000113.1"/>
</dbReference>
<keyword evidence="3 6" id="KW-0975">Bacterial flagellum</keyword>
<comment type="similarity">
    <text evidence="2 6">Belongs to the flagella basal body rod proteins family.</text>
</comment>
<evidence type="ECO:0000313" key="10">
    <source>
        <dbReference type="EMBL" id="PVX97384.1"/>
    </source>
</evidence>
<reference evidence="10 11" key="1">
    <citation type="submission" date="2018-05" db="EMBL/GenBank/DDBJ databases">
        <title>Genomic Encyclopedia of Type Strains, Phase IV (KMG-V): Genome sequencing to study the core and pangenomes of soil and plant-associated prokaryotes.</title>
        <authorList>
            <person name="Whitman W."/>
        </authorList>
    </citation>
    <scope>NUCLEOTIDE SEQUENCE [LARGE SCALE GENOMIC DNA]</scope>
    <source>
        <strain evidence="10 11">SCZa-39</strain>
    </source>
</reference>
<dbReference type="InterPro" id="IPR037925">
    <property type="entry name" value="FlgE/F/G-like"/>
</dbReference>
<evidence type="ECO:0000256" key="5">
    <source>
        <dbReference type="ARBA" id="ARBA00040228"/>
    </source>
</evidence>
<evidence type="ECO:0000256" key="4">
    <source>
        <dbReference type="ARBA" id="ARBA00038560"/>
    </source>
</evidence>
<protein>
    <recommendedName>
        <fullName evidence="5 6">Flagellar basal-body rod protein FlgF</fullName>
    </recommendedName>
</protein>
<keyword evidence="10" id="KW-0282">Flagellum</keyword>
<dbReference type="InterPro" id="IPR053967">
    <property type="entry name" value="LlgE_F_G-like_D1"/>
</dbReference>
<keyword evidence="11" id="KW-1185">Reference proteome</keyword>
<dbReference type="NCBIfam" id="NF009280">
    <property type="entry name" value="PRK12640.1"/>
    <property type="match status" value="1"/>
</dbReference>
<dbReference type="PANTHER" id="PTHR30435">
    <property type="entry name" value="FLAGELLAR PROTEIN"/>
    <property type="match status" value="1"/>
</dbReference>
<dbReference type="InterPro" id="IPR012836">
    <property type="entry name" value="FlgF"/>
</dbReference>
<accession>A0ABX5KX57</accession>
<sequence length="253" mass="26011">MDRLIYTAMTGASQALEQQAVVANNLANVSTTGFRAQLANFRAVPMSFGDGSTVNDQTTRTYVLSSTPGSDMTPGAISHTGNPLDIAVQGAGFIAVQTADGNEAYTRAGNLHVDENGQLVTASNQQVIGGGGPIAVPPGSAVTIGTDGTVSAIAPGSPPMAIAMIDQIKFVNPPAGSLTRGDDGLFRTADGNPADADQTVQIATESLEGSNVNPVAAMVSMIANARQFQMQTKLLQNADQNEQSANQLLNFSS</sequence>
<dbReference type="InterPro" id="IPR010930">
    <property type="entry name" value="Flg_bb/hook_C_dom"/>
</dbReference>
<dbReference type="EMBL" id="QEOB01000001">
    <property type="protein sequence ID" value="PVX97384.1"/>
    <property type="molecule type" value="Genomic_DNA"/>
</dbReference>
<comment type="subcellular location">
    <subcellularLocation>
        <location evidence="1 6">Bacterial flagellum basal body</location>
    </subcellularLocation>
</comment>
<evidence type="ECO:0000259" key="9">
    <source>
        <dbReference type="Pfam" id="PF22692"/>
    </source>
</evidence>
<dbReference type="Pfam" id="PF00460">
    <property type="entry name" value="Flg_bb_rod"/>
    <property type="match status" value="1"/>
</dbReference>
<dbReference type="InterPro" id="IPR001444">
    <property type="entry name" value="Flag_bb_rod_N"/>
</dbReference>
<evidence type="ECO:0000313" key="11">
    <source>
        <dbReference type="Proteomes" id="UP000245712"/>
    </source>
</evidence>
<comment type="caution">
    <text evidence="10">The sequence shown here is derived from an EMBL/GenBank/DDBJ whole genome shotgun (WGS) entry which is preliminary data.</text>
</comment>
<evidence type="ECO:0000256" key="1">
    <source>
        <dbReference type="ARBA" id="ARBA00004117"/>
    </source>
</evidence>
<feature type="domain" description="Flagellar basal-body/hook protein C-terminal" evidence="8">
    <location>
        <begin position="206"/>
        <end position="248"/>
    </location>
</feature>
<dbReference type="NCBIfam" id="TIGR03506">
    <property type="entry name" value="FlgEFG_subfam"/>
    <property type="match status" value="1"/>
</dbReference>
<organism evidence="10 11">
    <name type="scientific">Paraburkholderia unamae</name>
    <dbReference type="NCBI Taxonomy" id="219649"/>
    <lineage>
        <taxon>Bacteria</taxon>
        <taxon>Pseudomonadati</taxon>
        <taxon>Pseudomonadota</taxon>
        <taxon>Betaproteobacteria</taxon>
        <taxon>Burkholderiales</taxon>
        <taxon>Burkholderiaceae</taxon>
        <taxon>Paraburkholderia</taxon>
    </lineage>
</organism>
<dbReference type="InterPro" id="IPR019776">
    <property type="entry name" value="Flagellar_basal_body_rod_CS"/>
</dbReference>
<keyword evidence="10" id="KW-0966">Cell projection</keyword>
<dbReference type="Pfam" id="PF06429">
    <property type="entry name" value="Flg_bbr_C"/>
    <property type="match status" value="1"/>
</dbReference>
<evidence type="ECO:0000256" key="3">
    <source>
        <dbReference type="ARBA" id="ARBA00023143"/>
    </source>
</evidence>
<dbReference type="Proteomes" id="UP000245712">
    <property type="component" value="Unassembled WGS sequence"/>
</dbReference>
<dbReference type="PROSITE" id="PS00588">
    <property type="entry name" value="FLAGELLA_BB_ROD"/>
    <property type="match status" value="1"/>
</dbReference>
<dbReference type="Pfam" id="PF22692">
    <property type="entry name" value="LlgE_F_G_D1"/>
    <property type="match status" value="1"/>
</dbReference>
<comment type="subunit">
    <text evidence="4 6">The basal body constitutes a major portion of the flagellar organelle and consists of five rings (E,L,P,S, and M) mounted on a central rod. The rod consists of about 26 subunits of FlgG in the distal portion, and FlgB, FlgC and FlgF are thought to build up the proximal portion of the rod with about 6 subunits each.</text>
</comment>
<feature type="domain" description="Flagellar hook protein FlgE/F/G-like D1" evidence="9">
    <location>
        <begin position="87"/>
        <end position="152"/>
    </location>
</feature>
<gene>
    <name evidence="10" type="ORF">C7402_10193</name>
</gene>
<feature type="domain" description="Flagellar basal body rod protein N-terminal" evidence="7">
    <location>
        <begin position="5"/>
        <end position="35"/>
    </location>
</feature>
<dbReference type="NCBIfam" id="TIGR02490">
    <property type="entry name" value="flgF"/>
    <property type="match status" value="1"/>
</dbReference>
<evidence type="ECO:0000256" key="6">
    <source>
        <dbReference type="RuleBase" id="RU362116"/>
    </source>
</evidence>
<dbReference type="SUPFAM" id="SSF117143">
    <property type="entry name" value="Flagellar hook protein flgE"/>
    <property type="match status" value="1"/>
</dbReference>
<evidence type="ECO:0000256" key="2">
    <source>
        <dbReference type="ARBA" id="ARBA00009677"/>
    </source>
</evidence>
<evidence type="ECO:0000259" key="7">
    <source>
        <dbReference type="Pfam" id="PF00460"/>
    </source>
</evidence>
<proteinExistence type="inferred from homology"/>